<evidence type="ECO:0000256" key="5">
    <source>
        <dbReference type="ARBA" id="ARBA00023155"/>
    </source>
</evidence>
<evidence type="ECO:0000313" key="12">
    <source>
        <dbReference type="Ensembl" id="ENSXETP00000086053"/>
    </source>
</evidence>
<dbReference type="GO" id="GO:0000981">
    <property type="term" value="F:DNA-binding transcription factor activity, RNA polymerase II-specific"/>
    <property type="evidence" value="ECO:0000318"/>
    <property type="project" value="GO_Central"/>
</dbReference>
<feature type="region of interest" description="Disordered" evidence="9">
    <location>
        <begin position="328"/>
        <end position="349"/>
    </location>
</feature>
<dbReference type="PROSITE" id="PS00027">
    <property type="entry name" value="HOMEOBOX_1"/>
    <property type="match status" value="1"/>
</dbReference>
<dbReference type="Xenbase" id="XB-GENE-29077183">
    <property type="gene designation" value="esx1"/>
</dbReference>
<evidence type="ECO:0000256" key="2">
    <source>
        <dbReference type="ARBA" id="ARBA00006503"/>
    </source>
</evidence>
<evidence type="ECO:0000313" key="13">
    <source>
        <dbReference type="Proteomes" id="UP000008143"/>
    </source>
</evidence>
<evidence type="ECO:0000313" key="14">
    <source>
        <dbReference type="RefSeq" id="XP_031747349.1"/>
    </source>
</evidence>
<dbReference type="GO" id="GO:0006357">
    <property type="term" value="P:regulation of transcription by RNA polymerase II"/>
    <property type="evidence" value="ECO:0000318"/>
    <property type="project" value="GO_Central"/>
</dbReference>
<feature type="domain" description="OAR" evidence="11">
    <location>
        <begin position="315"/>
        <end position="328"/>
    </location>
</feature>
<evidence type="ECO:0000313" key="15">
    <source>
        <dbReference type="Xenbase" id="XB-GENE-29077183"/>
    </source>
</evidence>
<dbReference type="InterPro" id="IPR001356">
    <property type="entry name" value="HD"/>
</dbReference>
<evidence type="ECO:0000256" key="7">
    <source>
        <dbReference type="PROSITE-ProRule" id="PRU00108"/>
    </source>
</evidence>
<dbReference type="SMART" id="SM00389">
    <property type="entry name" value="HOX"/>
    <property type="match status" value="1"/>
</dbReference>
<dbReference type="Pfam" id="PF00046">
    <property type="entry name" value="Homeodomain"/>
    <property type="match status" value="1"/>
</dbReference>
<name>A0A6I8RMI7_XENTR</name>
<dbReference type="PROSITE" id="PS50071">
    <property type="entry name" value="HOMEOBOX_2"/>
    <property type="match status" value="1"/>
</dbReference>
<comment type="subcellular location">
    <subcellularLocation>
        <location evidence="1 7 8">Nucleus</location>
    </subcellularLocation>
</comment>
<protein>
    <submittedName>
        <fullName evidence="12">ESX homeobox 1</fullName>
    </submittedName>
    <submittedName>
        <fullName evidence="14">Homeobox protein ESX1</fullName>
    </submittedName>
</protein>
<dbReference type="FunFam" id="1.10.10.60:FF:000102">
    <property type="entry name" value="Aristaless related homeobox"/>
    <property type="match status" value="1"/>
</dbReference>
<dbReference type="InterPro" id="IPR050649">
    <property type="entry name" value="Paired_Homeobox_TFs"/>
</dbReference>
<sequence>MQAAAHTDTNLNCSKEPACQSLPSTQLLSPYFIDYILGKAPTDKKKIPGNIQQKPQEDLGGAGSPPAKILCKTGTATKLRDGESMEKRLTGVMESTVGVEVANEMCDEDRTGKKIEPVAKQSCALESSAPSGKRKQRRYRTTFSNLQLEELEMAFRKSHYPDVFTREDLAMRLDLTEARVQVWFQNRRAKWRKREKTEMLGGISGFPMSHPLGLYLDGNSPLTDSAWKTVPLSTVPLPSVMPALSTSPPGSLNLSNISWAALFSSPLLNPYFGRFLGVLNPLMTTSSLLMENPIPASDSDFTALTDPTMGEWKMSSIAALRQSAKEHSEQVPTINLSGGSFSETNKEMC</sequence>
<organism evidence="12">
    <name type="scientific">Xenopus tropicalis</name>
    <name type="common">Western clawed frog</name>
    <name type="synonym">Silurana tropicalis</name>
    <dbReference type="NCBI Taxonomy" id="8364"/>
    <lineage>
        <taxon>Eukaryota</taxon>
        <taxon>Metazoa</taxon>
        <taxon>Chordata</taxon>
        <taxon>Craniata</taxon>
        <taxon>Vertebrata</taxon>
        <taxon>Euteleostomi</taxon>
        <taxon>Amphibia</taxon>
        <taxon>Batrachia</taxon>
        <taxon>Anura</taxon>
        <taxon>Pipoidea</taxon>
        <taxon>Pipidae</taxon>
        <taxon>Xenopodinae</taxon>
        <taxon>Xenopus</taxon>
        <taxon>Silurana</taxon>
    </lineage>
</organism>
<dbReference type="AGR" id="Xenbase:XB-GENE-29077183"/>
<evidence type="ECO:0000259" key="10">
    <source>
        <dbReference type="PROSITE" id="PS50071"/>
    </source>
</evidence>
<dbReference type="GeneID" id="116406733"/>
<proteinExistence type="inferred from homology"/>
<dbReference type="OMA" id="ILDHTWR"/>
<feature type="DNA-binding region" description="Homeobox" evidence="7">
    <location>
        <begin position="136"/>
        <end position="195"/>
    </location>
</feature>
<keyword evidence="4 7" id="KW-0238">DNA-binding</keyword>
<dbReference type="Gene3D" id="1.10.10.60">
    <property type="entry name" value="Homeodomain-like"/>
    <property type="match status" value="1"/>
</dbReference>
<dbReference type="PROSITE" id="PS50803">
    <property type="entry name" value="OAR"/>
    <property type="match status" value="1"/>
</dbReference>
<dbReference type="Bgee" id="ENSXETG00000039471">
    <property type="expression patterns" value="Expressed in testis and 3 other cell types or tissues"/>
</dbReference>
<reference evidence="12" key="1">
    <citation type="journal article" date="2010" name="Science">
        <title>The genome of the Western clawed frog Xenopus tropicalis.</title>
        <authorList>
            <person name="Hellsten U."/>
            <person name="Harland R.M."/>
            <person name="Gilchrist M.J."/>
            <person name="Hendrix D."/>
            <person name="Jurka J."/>
            <person name="Kapitonov V."/>
            <person name="Ovcharenko I."/>
            <person name="Putnam N.H."/>
            <person name="Shu S."/>
            <person name="Taher L."/>
            <person name="Blitz I.L."/>
            <person name="Blumberg B."/>
            <person name="Dichmann D.S."/>
            <person name="Dubchak I."/>
            <person name="Amaya E."/>
            <person name="Detter J.C."/>
            <person name="Fletcher R."/>
            <person name="Gerhard D.S."/>
            <person name="Goodstein D."/>
            <person name="Graves T."/>
            <person name="Grigoriev I.V."/>
            <person name="Grimwood J."/>
            <person name="Kawashima T."/>
            <person name="Lindquist E."/>
            <person name="Lucas S.M."/>
            <person name="Mead P.E."/>
            <person name="Mitros T."/>
            <person name="Ogino H."/>
            <person name="Ohta Y."/>
            <person name="Poliakov A.V."/>
            <person name="Pollet N."/>
            <person name="Robert J."/>
            <person name="Salamov A."/>
            <person name="Sater A.K."/>
            <person name="Schmutz J."/>
            <person name="Terry A."/>
            <person name="Vize P.D."/>
            <person name="Warren W.C."/>
            <person name="Wells D."/>
            <person name="Wills A."/>
            <person name="Wilson R.K."/>
            <person name="Zimmerman L.B."/>
            <person name="Zorn A.M."/>
            <person name="Grainger R."/>
            <person name="Grammer T."/>
            <person name="Khokha M.K."/>
            <person name="Richardson P.M."/>
            <person name="Rokhsar D.S."/>
        </authorList>
    </citation>
    <scope>NUCLEOTIDE SEQUENCE [LARGE SCALE GENOMIC DNA]</scope>
    <source>
        <strain evidence="12">Nigerian</strain>
    </source>
</reference>
<evidence type="ECO:0000256" key="3">
    <source>
        <dbReference type="ARBA" id="ARBA00022473"/>
    </source>
</evidence>
<dbReference type="GO" id="GO:0048666">
    <property type="term" value="P:neuron development"/>
    <property type="evidence" value="ECO:0000318"/>
    <property type="project" value="GO_Central"/>
</dbReference>
<feature type="region of interest" description="Disordered" evidence="9">
    <location>
        <begin position="44"/>
        <end position="66"/>
    </location>
</feature>
<keyword evidence="5 7" id="KW-0371">Homeobox</keyword>
<keyword evidence="13" id="KW-1185">Reference proteome</keyword>
<dbReference type="CDD" id="cd00086">
    <property type="entry name" value="homeodomain"/>
    <property type="match status" value="1"/>
</dbReference>
<dbReference type="PANTHER" id="PTHR24329">
    <property type="entry name" value="HOMEOBOX PROTEIN ARISTALESS"/>
    <property type="match status" value="1"/>
</dbReference>
<dbReference type="AlphaFoldDB" id="A0A6I8RMI7"/>
<evidence type="ECO:0000256" key="9">
    <source>
        <dbReference type="SAM" id="MobiDB-lite"/>
    </source>
</evidence>
<keyword evidence="6 7" id="KW-0539">Nucleus</keyword>
<evidence type="ECO:0000256" key="8">
    <source>
        <dbReference type="RuleBase" id="RU000682"/>
    </source>
</evidence>
<dbReference type="InterPro" id="IPR009057">
    <property type="entry name" value="Homeodomain-like_sf"/>
</dbReference>
<dbReference type="CTD" id="80712"/>
<evidence type="ECO:0000256" key="6">
    <source>
        <dbReference type="ARBA" id="ARBA00023242"/>
    </source>
</evidence>
<dbReference type="GO" id="GO:0000977">
    <property type="term" value="F:RNA polymerase II transcription regulatory region sequence-specific DNA binding"/>
    <property type="evidence" value="ECO:0000318"/>
    <property type="project" value="GO_Central"/>
</dbReference>
<reference evidence="12" key="2">
    <citation type="submission" date="2020-05" db="UniProtKB">
        <authorList>
            <consortium name="Ensembl"/>
        </authorList>
    </citation>
    <scope>IDENTIFICATION</scope>
</reference>
<dbReference type="Proteomes" id="UP000008143">
    <property type="component" value="Chromosome 8"/>
</dbReference>
<dbReference type="OrthoDB" id="6159439at2759"/>
<dbReference type="Ensembl" id="ENSXETT00000099911">
    <property type="protein sequence ID" value="ENSXETP00000086053"/>
    <property type="gene ID" value="ENSXETG00000039471"/>
</dbReference>
<comment type="similarity">
    <text evidence="2">Belongs to the paired homeobox family. Bicoid subfamily.</text>
</comment>
<reference evidence="14" key="3">
    <citation type="submission" date="2025-04" db="UniProtKB">
        <authorList>
            <consortium name="RefSeq"/>
        </authorList>
    </citation>
    <scope>IDENTIFICATION</scope>
    <source>
        <strain evidence="14">Nigerian</strain>
        <tissue evidence="14">Liver and blood</tissue>
    </source>
</reference>
<feature type="compositionally biased region" description="Polar residues" evidence="9">
    <location>
        <begin position="330"/>
        <end position="343"/>
    </location>
</feature>
<evidence type="ECO:0000256" key="1">
    <source>
        <dbReference type="ARBA" id="ARBA00004123"/>
    </source>
</evidence>
<keyword evidence="3" id="KW-0217">Developmental protein</keyword>
<dbReference type="RefSeq" id="XP_031747349.1">
    <property type="nucleotide sequence ID" value="XM_031891489.1"/>
</dbReference>
<dbReference type="SUPFAM" id="SSF46689">
    <property type="entry name" value="Homeodomain-like"/>
    <property type="match status" value="1"/>
</dbReference>
<dbReference type="GeneTree" id="ENSGT00940000160633"/>
<gene>
    <name evidence="12 14 15" type="primary">esx1</name>
</gene>
<accession>A0A6I8RMI7</accession>
<dbReference type="GO" id="GO:0005634">
    <property type="term" value="C:nucleus"/>
    <property type="evidence" value="ECO:0000318"/>
    <property type="project" value="GO_Central"/>
</dbReference>
<evidence type="ECO:0000259" key="11">
    <source>
        <dbReference type="PROSITE" id="PS50803"/>
    </source>
</evidence>
<dbReference type="InterPro" id="IPR017970">
    <property type="entry name" value="Homeobox_CS"/>
</dbReference>
<dbReference type="PANTHER" id="PTHR24329:SF340">
    <property type="entry name" value="ARISTALESS RELATED HOMEOBOX"/>
    <property type="match status" value="1"/>
</dbReference>
<dbReference type="InterPro" id="IPR003654">
    <property type="entry name" value="OAR_dom"/>
</dbReference>
<dbReference type="KEGG" id="xtr:116406733"/>
<evidence type="ECO:0000256" key="4">
    <source>
        <dbReference type="ARBA" id="ARBA00023125"/>
    </source>
</evidence>
<feature type="domain" description="Homeobox" evidence="10">
    <location>
        <begin position="134"/>
        <end position="194"/>
    </location>
</feature>